<dbReference type="OrthoDB" id="9799894at2"/>
<dbReference type="InterPro" id="IPR009562">
    <property type="entry name" value="DUF1178"/>
</dbReference>
<organism evidence="1 2">
    <name type="scientific">Pseudooceanicola algae</name>
    <dbReference type="NCBI Taxonomy" id="1537215"/>
    <lineage>
        <taxon>Bacteria</taxon>
        <taxon>Pseudomonadati</taxon>
        <taxon>Pseudomonadota</taxon>
        <taxon>Alphaproteobacteria</taxon>
        <taxon>Rhodobacterales</taxon>
        <taxon>Paracoccaceae</taxon>
        <taxon>Pseudooceanicola</taxon>
    </lineage>
</organism>
<dbReference type="KEGG" id="palw:PSAL_001710"/>
<evidence type="ECO:0008006" key="3">
    <source>
        <dbReference type="Google" id="ProtNLM"/>
    </source>
</evidence>
<reference evidence="1 2" key="1">
    <citation type="submission" date="2020-08" db="EMBL/GenBank/DDBJ databases">
        <title>Genome sequence of Rhodobacteraceae bacterium Lw-13e.</title>
        <authorList>
            <person name="Poehlein A."/>
            <person name="Wolter L."/>
            <person name="Daniel R."/>
            <person name="Brinkhoff T."/>
        </authorList>
    </citation>
    <scope>NUCLEOTIDE SEQUENCE [LARGE SCALE GENOMIC DNA]</scope>
    <source>
        <strain evidence="1 2">Lw-13e</strain>
    </source>
</reference>
<evidence type="ECO:0000313" key="1">
    <source>
        <dbReference type="EMBL" id="QPM88968.1"/>
    </source>
</evidence>
<dbReference type="PIRSF" id="PIRSF032131">
    <property type="entry name" value="UCP032131"/>
    <property type="match status" value="1"/>
</dbReference>
<dbReference type="RefSeq" id="WP_119838645.1">
    <property type="nucleotide sequence ID" value="NZ_CP060436.1"/>
</dbReference>
<gene>
    <name evidence="1" type="ORF">PSAL_001710</name>
</gene>
<name>A0A418SIN5_9RHOB</name>
<keyword evidence="2" id="KW-1185">Reference proteome</keyword>
<dbReference type="AlphaFoldDB" id="A0A418SIN5"/>
<proteinExistence type="predicted"/>
<dbReference type="EMBL" id="CP060436">
    <property type="protein sequence ID" value="QPM88968.1"/>
    <property type="molecule type" value="Genomic_DNA"/>
</dbReference>
<evidence type="ECO:0000313" key="2">
    <source>
        <dbReference type="Proteomes" id="UP000283786"/>
    </source>
</evidence>
<dbReference type="Pfam" id="PF06676">
    <property type="entry name" value="DUF1178"/>
    <property type="match status" value="1"/>
</dbReference>
<protein>
    <recommendedName>
        <fullName evidence="3">DUF1178 family protein</fullName>
    </recommendedName>
</protein>
<dbReference type="Proteomes" id="UP000283786">
    <property type="component" value="Chromosome"/>
</dbReference>
<sequence>MIQFSLKCDRDHRFDSWFQSSEAFEKLQGASMITCAICGSAHVDKAPMAPRVQTSRGDDAAPGSNPLQTEAAQLQAEQAMAEMRRKVEATADYVGKDFARQAREIHDGAKPGRAIYGEARPEEARALLEDGVPVLPLPFTPRRKTN</sequence>
<accession>A0A418SIN5</accession>